<proteinExistence type="predicted"/>
<organism evidence="2 3">
    <name type="scientific">Corynebacterium crudilactis</name>
    <dbReference type="NCBI Taxonomy" id="1652495"/>
    <lineage>
        <taxon>Bacteria</taxon>
        <taxon>Bacillati</taxon>
        <taxon>Actinomycetota</taxon>
        <taxon>Actinomycetes</taxon>
        <taxon>Mycobacteriales</taxon>
        <taxon>Corynebacteriaceae</taxon>
        <taxon>Corynebacterium</taxon>
    </lineage>
</organism>
<name>A0A172QQE6_9CORY</name>
<dbReference type="AlphaFoldDB" id="A0A172QQE6"/>
<keyword evidence="1" id="KW-0732">Signal</keyword>
<dbReference type="STRING" id="1652495.ccrud_00725"/>
<dbReference type="RefSeq" id="WP_066563486.1">
    <property type="nucleotide sequence ID" value="NZ_CP015622.1"/>
</dbReference>
<dbReference type="Proteomes" id="UP000076929">
    <property type="component" value="Chromosome"/>
</dbReference>
<evidence type="ECO:0000256" key="1">
    <source>
        <dbReference type="SAM" id="SignalP"/>
    </source>
</evidence>
<sequence>MRNRTLAALAALVLLAVGSPAAAAQGSGLYSIDMGEQQQLTCVLFDEPSASTHIVATCAATFPVTWKLKDGAHEQAAKLEISQSTTGELSVHASKKPLITTMIMPKKITEITKINRLYVVPGENEVRFFSTNRDANPVLITPDSYEVLKDSTAKVKAT</sequence>
<feature type="signal peptide" evidence="1">
    <location>
        <begin position="1"/>
        <end position="23"/>
    </location>
</feature>
<protein>
    <recommendedName>
        <fullName evidence="4">Secreted protein</fullName>
    </recommendedName>
</protein>
<keyword evidence="3" id="KW-1185">Reference proteome</keyword>
<evidence type="ECO:0008006" key="4">
    <source>
        <dbReference type="Google" id="ProtNLM"/>
    </source>
</evidence>
<reference evidence="2 3" key="1">
    <citation type="submission" date="2016-05" db="EMBL/GenBank/DDBJ databases">
        <title>Complete genome sequence of Corynebacterium crudilactis, a new Corynebacterium species isolated from raw cow's milk.</title>
        <authorList>
            <person name="Christian R."/>
            <person name="Zimmermann J."/>
            <person name="Lipski A."/>
            <person name="Kalinowski J."/>
        </authorList>
    </citation>
    <scope>NUCLEOTIDE SEQUENCE [LARGE SCALE GENOMIC DNA]</scope>
    <source>
        <strain evidence="2 3">JZ16</strain>
    </source>
</reference>
<dbReference type="OrthoDB" id="4410795at2"/>
<gene>
    <name evidence="2" type="ORF">ccrud_00725</name>
</gene>
<dbReference type="KEGG" id="ccjz:ccrud_00725"/>
<feature type="chain" id="PRO_5007999755" description="Secreted protein" evidence="1">
    <location>
        <begin position="24"/>
        <end position="158"/>
    </location>
</feature>
<evidence type="ECO:0000313" key="3">
    <source>
        <dbReference type="Proteomes" id="UP000076929"/>
    </source>
</evidence>
<evidence type="ECO:0000313" key="2">
    <source>
        <dbReference type="EMBL" id="ANE02891.1"/>
    </source>
</evidence>
<accession>A0A172QQE6</accession>
<dbReference type="EMBL" id="CP015622">
    <property type="protein sequence ID" value="ANE02891.1"/>
    <property type="molecule type" value="Genomic_DNA"/>
</dbReference>